<dbReference type="RefSeq" id="WP_120367658.1">
    <property type="nucleotide sequence ID" value="NZ_RAXZ01000013.1"/>
</dbReference>
<sequence>MNTLMKAIVLSISTALVAAPAMAAPQNNQNHQPQVVHNQKAPAQHQVQKDKMPAKPQAQQHKKSVKPAHDWRAGQKVPSQYRGNSYKVDHSKYKKLSKPGKNQQWIKVNGDYVLTNLISHSIIKIIAG</sequence>
<dbReference type="Gene3D" id="3.10.450.160">
    <property type="entry name" value="inner membrane protein cigr"/>
    <property type="match status" value="1"/>
</dbReference>
<comment type="caution">
    <text evidence="3">The sequence shown here is derived from an EMBL/GenBank/DDBJ whole genome shotgun (WGS) entry which is preliminary data.</text>
</comment>
<evidence type="ECO:0000313" key="4">
    <source>
        <dbReference type="Proteomes" id="UP000281084"/>
    </source>
</evidence>
<accession>A0A3A8GGH8</accession>
<keyword evidence="2" id="KW-0732">Signal</keyword>
<name>A0A3A8GGH8_9GAMM</name>
<evidence type="ECO:0008006" key="5">
    <source>
        <dbReference type="Google" id="ProtNLM"/>
    </source>
</evidence>
<feature type="signal peptide" evidence="2">
    <location>
        <begin position="1"/>
        <end position="23"/>
    </location>
</feature>
<evidence type="ECO:0000256" key="1">
    <source>
        <dbReference type="SAM" id="MobiDB-lite"/>
    </source>
</evidence>
<organism evidence="3 4">
    <name type="scientific">Acinetobacter cumulans</name>
    <dbReference type="NCBI Taxonomy" id="2136182"/>
    <lineage>
        <taxon>Bacteria</taxon>
        <taxon>Pseudomonadati</taxon>
        <taxon>Pseudomonadota</taxon>
        <taxon>Gammaproteobacteria</taxon>
        <taxon>Moraxellales</taxon>
        <taxon>Moraxellaceae</taxon>
        <taxon>Acinetobacter</taxon>
    </lineage>
</organism>
<dbReference type="InterPro" id="IPR024572">
    <property type="entry name" value="RcnB"/>
</dbReference>
<reference evidence="3 4" key="1">
    <citation type="submission" date="2018-09" db="EMBL/GenBank/DDBJ databases">
        <title>The draft genome of Acinetobacter spp. strains.</title>
        <authorList>
            <person name="Qin J."/>
            <person name="Feng Y."/>
            <person name="Zong Z."/>
        </authorList>
    </citation>
    <scope>NUCLEOTIDE SEQUENCE [LARGE SCALE GENOMIC DNA]</scope>
    <source>
        <strain evidence="3 4">WCHAc060002</strain>
    </source>
</reference>
<feature type="region of interest" description="Disordered" evidence="1">
    <location>
        <begin position="23"/>
        <end position="101"/>
    </location>
</feature>
<evidence type="ECO:0000256" key="2">
    <source>
        <dbReference type="SAM" id="SignalP"/>
    </source>
</evidence>
<protein>
    <recommendedName>
        <fullName evidence="5">RcnB family protein</fullName>
    </recommendedName>
</protein>
<dbReference type="Proteomes" id="UP000281084">
    <property type="component" value="Unassembled WGS sequence"/>
</dbReference>
<evidence type="ECO:0000313" key="3">
    <source>
        <dbReference type="EMBL" id="RKG52093.1"/>
    </source>
</evidence>
<proteinExistence type="predicted"/>
<dbReference type="EMBL" id="RAXZ01000013">
    <property type="protein sequence ID" value="RKG52093.1"/>
    <property type="molecule type" value="Genomic_DNA"/>
</dbReference>
<feature type="chain" id="PRO_5017223362" description="RcnB family protein" evidence="2">
    <location>
        <begin position="24"/>
        <end position="128"/>
    </location>
</feature>
<dbReference type="Pfam" id="PF11776">
    <property type="entry name" value="RcnB"/>
    <property type="match status" value="1"/>
</dbReference>
<feature type="compositionally biased region" description="Low complexity" evidence="1">
    <location>
        <begin position="23"/>
        <end position="39"/>
    </location>
</feature>
<dbReference type="AlphaFoldDB" id="A0A3A8GGH8"/>
<gene>
    <name evidence="3" type="ORF">D7V64_10390</name>
</gene>